<keyword evidence="3" id="KW-1185">Reference proteome</keyword>
<sequence>MPAEEEADEGQAPPENHSQTSRRLYPRAMEVEGEPLSPDDTVGWLESYKKLRRRELEKLNQPLDNTTAGRHGRGYGINNPEQQLGQLTKQKTNATASAPAARGP</sequence>
<evidence type="ECO:0000256" key="1">
    <source>
        <dbReference type="SAM" id="MobiDB-lite"/>
    </source>
</evidence>
<organism evidence="2 3">
    <name type="scientific">Haemaphysalis longicornis</name>
    <name type="common">Bush tick</name>
    <dbReference type="NCBI Taxonomy" id="44386"/>
    <lineage>
        <taxon>Eukaryota</taxon>
        <taxon>Metazoa</taxon>
        <taxon>Ecdysozoa</taxon>
        <taxon>Arthropoda</taxon>
        <taxon>Chelicerata</taxon>
        <taxon>Arachnida</taxon>
        <taxon>Acari</taxon>
        <taxon>Parasitiformes</taxon>
        <taxon>Ixodida</taxon>
        <taxon>Ixodoidea</taxon>
        <taxon>Ixodidae</taxon>
        <taxon>Haemaphysalinae</taxon>
        <taxon>Haemaphysalis</taxon>
    </lineage>
</organism>
<evidence type="ECO:0000313" key="2">
    <source>
        <dbReference type="EMBL" id="KAH9371540.1"/>
    </source>
</evidence>
<dbReference type="VEuPathDB" id="VectorBase:HLOH_044477"/>
<feature type="region of interest" description="Disordered" evidence="1">
    <location>
        <begin position="1"/>
        <end position="41"/>
    </location>
</feature>
<gene>
    <name evidence="2" type="ORF">HPB48_002398</name>
</gene>
<dbReference type="EMBL" id="JABSTR010000005">
    <property type="protein sequence ID" value="KAH9371540.1"/>
    <property type="molecule type" value="Genomic_DNA"/>
</dbReference>
<accession>A0A9J6GAX6</accession>
<protein>
    <submittedName>
        <fullName evidence="2">Uncharacterized protein</fullName>
    </submittedName>
</protein>
<feature type="region of interest" description="Disordered" evidence="1">
    <location>
        <begin position="59"/>
        <end position="104"/>
    </location>
</feature>
<proteinExistence type="predicted"/>
<reference evidence="2 3" key="1">
    <citation type="journal article" date="2020" name="Cell">
        <title>Large-Scale Comparative Analyses of Tick Genomes Elucidate Their Genetic Diversity and Vector Capacities.</title>
        <authorList>
            <consortium name="Tick Genome and Microbiome Consortium (TIGMIC)"/>
            <person name="Jia N."/>
            <person name="Wang J."/>
            <person name="Shi W."/>
            <person name="Du L."/>
            <person name="Sun Y."/>
            <person name="Zhan W."/>
            <person name="Jiang J.F."/>
            <person name="Wang Q."/>
            <person name="Zhang B."/>
            <person name="Ji P."/>
            <person name="Bell-Sakyi L."/>
            <person name="Cui X.M."/>
            <person name="Yuan T.T."/>
            <person name="Jiang B.G."/>
            <person name="Yang W.F."/>
            <person name="Lam T.T."/>
            <person name="Chang Q.C."/>
            <person name="Ding S.J."/>
            <person name="Wang X.J."/>
            <person name="Zhu J.G."/>
            <person name="Ruan X.D."/>
            <person name="Zhao L."/>
            <person name="Wei J.T."/>
            <person name="Ye R.Z."/>
            <person name="Que T.C."/>
            <person name="Du C.H."/>
            <person name="Zhou Y.H."/>
            <person name="Cheng J.X."/>
            <person name="Dai P.F."/>
            <person name="Guo W.B."/>
            <person name="Han X.H."/>
            <person name="Huang E.J."/>
            <person name="Li L.F."/>
            <person name="Wei W."/>
            <person name="Gao Y.C."/>
            <person name="Liu J.Z."/>
            <person name="Shao H.Z."/>
            <person name="Wang X."/>
            <person name="Wang C.C."/>
            <person name="Yang T.C."/>
            <person name="Huo Q.B."/>
            <person name="Li W."/>
            <person name="Chen H.Y."/>
            <person name="Chen S.E."/>
            <person name="Zhou L.G."/>
            <person name="Ni X.B."/>
            <person name="Tian J.H."/>
            <person name="Sheng Y."/>
            <person name="Liu T."/>
            <person name="Pan Y.S."/>
            <person name="Xia L.Y."/>
            <person name="Li J."/>
            <person name="Zhao F."/>
            <person name="Cao W.C."/>
        </authorList>
    </citation>
    <scope>NUCLEOTIDE SEQUENCE [LARGE SCALE GENOMIC DNA]</scope>
    <source>
        <strain evidence="2">HaeL-2018</strain>
    </source>
</reference>
<evidence type="ECO:0000313" key="3">
    <source>
        <dbReference type="Proteomes" id="UP000821853"/>
    </source>
</evidence>
<feature type="compositionally biased region" description="Polar residues" evidence="1">
    <location>
        <begin position="79"/>
        <end position="96"/>
    </location>
</feature>
<dbReference type="AlphaFoldDB" id="A0A9J6GAX6"/>
<name>A0A9J6GAX6_HAELO</name>
<comment type="caution">
    <text evidence="2">The sequence shown here is derived from an EMBL/GenBank/DDBJ whole genome shotgun (WGS) entry which is preliminary data.</text>
</comment>
<dbReference type="Proteomes" id="UP000821853">
    <property type="component" value="Chromosome 3"/>
</dbReference>